<feature type="signal peptide" evidence="2">
    <location>
        <begin position="1"/>
        <end position="19"/>
    </location>
</feature>
<evidence type="ECO:0000256" key="2">
    <source>
        <dbReference type="SAM" id="SignalP"/>
    </source>
</evidence>
<feature type="chain" id="PRO_5042138177" evidence="2">
    <location>
        <begin position="20"/>
        <end position="267"/>
    </location>
</feature>
<keyword evidence="2" id="KW-0732">Signal</keyword>
<feature type="region of interest" description="Disordered" evidence="1">
    <location>
        <begin position="25"/>
        <end position="47"/>
    </location>
</feature>
<dbReference type="AlphaFoldDB" id="A0AAD6U2Z3"/>
<sequence length="267" mass="28258">MQILATVVAALLSCALVLGSTTPTRKRYAPPVSPNTPAGLTARAPEPLPLTNGKRLALGLPLLPPKRRSANAPRVLTSPVPPPPVRRCNIRMMGRYNGQYYGFIPQLNVNNFYGGNPQFSQRDSLEVSFPISSIAPSGMTFTTTRGGSANFPALGANRVVEGDMGPGRGAYGFLVGTVHRIGPSPPSNGANSANNVHPWETAIWGFNPTTQEIKAQWMNTAGMSGSVPLYFVLHPGSFSLFTTGDPGASLQYGVNGVEVTLICAEPL</sequence>
<organism evidence="3 4">
    <name type="scientific">Mycena belliarum</name>
    <dbReference type="NCBI Taxonomy" id="1033014"/>
    <lineage>
        <taxon>Eukaryota</taxon>
        <taxon>Fungi</taxon>
        <taxon>Dikarya</taxon>
        <taxon>Basidiomycota</taxon>
        <taxon>Agaricomycotina</taxon>
        <taxon>Agaricomycetes</taxon>
        <taxon>Agaricomycetidae</taxon>
        <taxon>Agaricales</taxon>
        <taxon>Marasmiineae</taxon>
        <taxon>Mycenaceae</taxon>
        <taxon>Mycena</taxon>
    </lineage>
</organism>
<evidence type="ECO:0000313" key="3">
    <source>
        <dbReference type="EMBL" id="KAJ7088748.1"/>
    </source>
</evidence>
<gene>
    <name evidence="3" type="ORF">B0H15DRAFT_949382</name>
</gene>
<accession>A0AAD6U2Z3</accession>
<protein>
    <submittedName>
        <fullName evidence="3">Uncharacterized protein</fullName>
    </submittedName>
</protein>
<evidence type="ECO:0000313" key="4">
    <source>
        <dbReference type="Proteomes" id="UP001222325"/>
    </source>
</evidence>
<evidence type="ECO:0000256" key="1">
    <source>
        <dbReference type="SAM" id="MobiDB-lite"/>
    </source>
</evidence>
<reference evidence="3" key="1">
    <citation type="submission" date="2023-03" db="EMBL/GenBank/DDBJ databases">
        <title>Massive genome expansion in bonnet fungi (Mycena s.s.) driven by repeated elements and novel gene families across ecological guilds.</title>
        <authorList>
            <consortium name="Lawrence Berkeley National Laboratory"/>
            <person name="Harder C.B."/>
            <person name="Miyauchi S."/>
            <person name="Viragh M."/>
            <person name="Kuo A."/>
            <person name="Thoen E."/>
            <person name="Andreopoulos B."/>
            <person name="Lu D."/>
            <person name="Skrede I."/>
            <person name="Drula E."/>
            <person name="Henrissat B."/>
            <person name="Morin E."/>
            <person name="Kohler A."/>
            <person name="Barry K."/>
            <person name="LaButti K."/>
            <person name="Morin E."/>
            <person name="Salamov A."/>
            <person name="Lipzen A."/>
            <person name="Mereny Z."/>
            <person name="Hegedus B."/>
            <person name="Baldrian P."/>
            <person name="Stursova M."/>
            <person name="Weitz H."/>
            <person name="Taylor A."/>
            <person name="Grigoriev I.V."/>
            <person name="Nagy L.G."/>
            <person name="Martin F."/>
            <person name="Kauserud H."/>
        </authorList>
    </citation>
    <scope>NUCLEOTIDE SEQUENCE</scope>
    <source>
        <strain evidence="3">CBHHK173m</strain>
    </source>
</reference>
<name>A0AAD6U2Z3_9AGAR</name>
<keyword evidence="4" id="KW-1185">Reference proteome</keyword>
<dbReference type="Proteomes" id="UP001222325">
    <property type="component" value="Unassembled WGS sequence"/>
</dbReference>
<proteinExistence type="predicted"/>
<comment type="caution">
    <text evidence="3">The sequence shown here is derived from an EMBL/GenBank/DDBJ whole genome shotgun (WGS) entry which is preliminary data.</text>
</comment>
<dbReference type="EMBL" id="JARJCN010000025">
    <property type="protein sequence ID" value="KAJ7088748.1"/>
    <property type="molecule type" value="Genomic_DNA"/>
</dbReference>